<dbReference type="AlphaFoldDB" id="A0A819Z7A7"/>
<evidence type="ECO:0000256" key="7">
    <source>
        <dbReference type="PIRSR" id="PIRSR601461-2"/>
    </source>
</evidence>
<dbReference type="GO" id="GO:0006508">
    <property type="term" value="P:proteolysis"/>
    <property type="evidence" value="ECO:0007669"/>
    <property type="project" value="UniProtKB-KW"/>
</dbReference>
<dbReference type="SUPFAM" id="SSF50494">
    <property type="entry name" value="Trypsin-like serine proteases"/>
    <property type="match status" value="1"/>
</dbReference>
<keyword evidence="5 7" id="KW-1015">Disulfide bond</keyword>
<feature type="chain" id="PRO_5032727885" description="Peptidase S1 domain-containing protein" evidence="8">
    <location>
        <begin position="19"/>
        <end position="739"/>
    </location>
</feature>
<dbReference type="InterPro" id="IPR001254">
    <property type="entry name" value="Trypsin_dom"/>
</dbReference>
<reference evidence="11" key="1">
    <citation type="submission" date="2021-02" db="EMBL/GenBank/DDBJ databases">
        <authorList>
            <person name="Nowell W R."/>
        </authorList>
    </citation>
    <scope>NUCLEOTIDE SEQUENCE</scope>
</reference>
<dbReference type="PRINTS" id="PR00792">
    <property type="entry name" value="PEPSIN"/>
</dbReference>
<keyword evidence="8" id="KW-0732">Signal</keyword>
<evidence type="ECO:0000259" key="9">
    <source>
        <dbReference type="PROSITE" id="PS50240"/>
    </source>
</evidence>
<dbReference type="InterPro" id="IPR033121">
    <property type="entry name" value="PEPTIDASE_A1"/>
</dbReference>
<dbReference type="SUPFAM" id="SSF50630">
    <property type="entry name" value="Acid proteases"/>
    <property type="match status" value="1"/>
</dbReference>
<evidence type="ECO:0000256" key="8">
    <source>
        <dbReference type="SAM" id="SignalP"/>
    </source>
</evidence>
<dbReference type="PANTHER" id="PTHR47966">
    <property type="entry name" value="BETA-SITE APP-CLEAVING ENZYME, ISOFORM A-RELATED"/>
    <property type="match status" value="1"/>
</dbReference>
<organism evidence="11 12">
    <name type="scientific">Rotaria socialis</name>
    <dbReference type="NCBI Taxonomy" id="392032"/>
    <lineage>
        <taxon>Eukaryota</taxon>
        <taxon>Metazoa</taxon>
        <taxon>Spiralia</taxon>
        <taxon>Gnathifera</taxon>
        <taxon>Rotifera</taxon>
        <taxon>Eurotatoria</taxon>
        <taxon>Bdelloidea</taxon>
        <taxon>Philodinida</taxon>
        <taxon>Philodinidae</taxon>
        <taxon>Rotaria</taxon>
    </lineage>
</organism>
<feature type="signal peptide" evidence="8">
    <location>
        <begin position="1"/>
        <end position="18"/>
    </location>
</feature>
<dbReference type="InterPro" id="IPR043504">
    <property type="entry name" value="Peptidase_S1_PA_chymotrypsin"/>
</dbReference>
<evidence type="ECO:0000256" key="5">
    <source>
        <dbReference type="ARBA" id="ARBA00023157"/>
    </source>
</evidence>
<dbReference type="Proteomes" id="UP000663851">
    <property type="component" value="Unassembled WGS sequence"/>
</dbReference>
<evidence type="ECO:0008006" key="13">
    <source>
        <dbReference type="Google" id="ProtNLM"/>
    </source>
</evidence>
<keyword evidence="4" id="KW-0378">Hydrolase</keyword>
<comment type="similarity">
    <text evidence="1">Belongs to the peptidase A1 family.</text>
</comment>
<dbReference type="GO" id="GO:0004190">
    <property type="term" value="F:aspartic-type endopeptidase activity"/>
    <property type="evidence" value="ECO:0007669"/>
    <property type="project" value="UniProtKB-KW"/>
</dbReference>
<feature type="domain" description="Peptidase A1" evidence="10">
    <location>
        <begin position="328"/>
        <end position="644"/>
    </location>
</feature>
<feature type="domain" description="Peptidase S1" evidence="9">
    <location>
        <begin position="151"/>
        <end position="459"/>
    </location>
</feature>
<dbReference type="Gene3D" id="2.40.70.10">
    <property type="entry name" value="Acid Proteases"/>
    <property type="match status" value="2"/>
</dbReference>
<evidence type="ECO:0000256" key="1">
    <source>
        <dbReference type="ARBA" id="ARBA00007447"/>
    </source>
</evidence>
<comment type="caution">
    <text evidence="11">The sequence shown here is derived from an EMBL/GenBank/DDBJ whole genome shotgun (WGS) entry which is preliminary data.</text>
</comment>
<dbReference type="PROSITE" id="PS51767">
    <property type="entry name" value="PEPTIDASE_A1"/>
    <property type="match status" value="1"/>
</dbReference>
<accession>A0A819Z7A7</accession>
<evidence type="ECO:0000256" key="6">
    <source>
        <dbReference type="PIRSR" id="PIRSR601461-1"/>
    </source>
</evidence>
<keyword evidence="3" id="KW-0064">Aspartyl protease</keyword>
<gene>
    <name evidence="11" type="ORF">HFQ381_LOCUS4860</name>
</gene>
<protein>
    <recommendedName>
        <fullName evidence="13">Peptidase S1 domain-containing protein</fullName>
    </recommendedName>
</protein>
<evidence type="ECO:0000256" key="4">
    <source>
        <dbReference type="ARBA" id="ARBA00022801"/>
    </source>
</evidence>
<sequence>MLVFTLLAFVTFILVTNAQKPPTLILPSTVNTKILHTPDAFEEDIIIPASLKTRGVPLIGNNVHWPNGTVPYKIAPGYGMTTGGDYEDMSIILAQNPTSMCRLPFGLEAQSTNYLSGARQLEPVYVDFRVRYCCPINTLSVQQQQLYHCRWIVLLAMITYEGYNSFCDGTLIHKDYVITVAHCIATNKASAITLIAGSHNVSSTSETVSRQKCTAQAIYIHPQYDPTTYTNDMALLRQKSINGLNIMLKLTIILPSLFIIVINNFVPSDHFVQMPVYRLSPYESRKNNCVMNKENIIFCEKSSRSLRQTLTNTSSIYENLINIADGYFVVRLSIGTPPQLFIVDFDTGSPNLWVASVKCLSNCAKMNKYDATLSSTYIANGKNFLVGYGDGSFVEGIFSIDTVTINGIEIKNQTFVECNSINSTSSLLSDGVLGLSYPDLTFDNGTTILISMWNRGLISKLLFSIYLNPDKNSSYESGLIFGDIDSSKYTGSITYVPVVIKIYWEFLMDRVYANSTVINSSLYAIIDTTTTFILGPTQSIDTLNIALGGTYDSSAEMYKVDCIARSLSSFSNVTFIIGGKAFTLTPLQYILTFNNGVNNYLCYTIFVPLNIYDSRGNLYWTLGTYFLYRFYSIFDFANNQVGLATSISYNWTKSFDASPFNNLSKTTQVTTQSIASTTSSSTQSIASTTSSSTQSIASTTSSSTQTTIVTSMGIQMNTFLRHTLNDIVLLVGLFLIKTV</sequence>
<dbReference type="Gene3D" id="2.40.10.10">
    <property type="entry name" value="Trypsin-like serine proteases"/>
    <property type="match status" value="1"/>
</dbReference>
<dbReference type="PROSITE" id="PS50240">
    <property type="entry name" value="TRYPSIN_DOM"/>
    <property type="match status" value="1"/>
</dbReference>
<dbReference type="InterPro" id="IPR009003">
    <property type="entry name" value="Peptidase_S1_PA"/>
</dbReference>
<dbReference type="PANTHER" id="PTHR47966:SF51">
    <property type="entry name" value="BETA-SITE APP-CLEAVING ENZYME, ISOFORM A-RELATED"/>
    <property type="match status" value="1"/>
</dbReference>
<feature type="active site" evidence="6">
    <location>
        <position position="346"/>
    </location>
</feature>
<dbReference type="Pfam" id="PF00089">
    <property type="entry name" value="Trypsin"/>
    <property type="match status" value="1"/>
</dbReference>
<evidence type="ECO:0000313" key="12">
    <source>
        <dbReference type="Proteomes" id="UP000663851"/>
    </source>
</evidence>
<name>A0A819Z7A7_9BILA</name>
<dbReference type="InterPro" id="IPR001461">
    <property type="entry name" value="Aspartic_peptidase_A1"/>
</dbReference>
<dbReference type="Pfam" id="PF00026">
    <property type="entry name" value="Asp"/>
    <property type="match status" value="1"/>
</dbReference>
<dbReference type="InterPro" id="IPR021109">
    <property type="entry name" value="Peptidase_aspartic_dom_sf"/>
</dbReference>
<evidence type="ECO:0000256" key="3">
    <source>
        <dbReference type="ARBA" id="ARBA00022750"/>
    </source>
</evidence>
<dbReference type="GO" id="GO:0004252">
    <property type="term" value="F:serine-type endopeptidase activity"/>
    <property type="evidence" value="ECO:0007669"/>
    <property type="project" value="InterPro"/>
</dbReference>
<keyword evidence="2" id="KW-0645">Protease</keyword>
<feature type="active site" evidence="6">
    <location>
        <position position="527"/>
    </location>
</feature>
<evidence type="ECO:0000256" key="2">
    <source>
        <dbReference type="ARBA" id="ARBA00022670"/>
    </source>
</evidence>
<dbReference type="FunFam" id="2.40.10.10:FF:000068">
    <property type="entry name" value="transmembrane protease serine 2"/>
    <property type="match status" value="1"/>
</dbReference>
<dbReference type="EMBL" id="CAJOBO010000196">
    <property type="protein sequence ID" value="CAF4159344.1"/>
    <property type="molecule type" value="Genomic_DNA"/>
</dbReference>
<evidence type="ECO:0000313" key="11">
    <source>
        <dbReference type="EMBL" id="CAF4159344.1"/>
    </source>
</evidence>
<dbReference type="FunFam" id="2.40.70.10:FF:000115">
    <property type="entry name" value="Lysosomal aspartic protease"/>
    <property type="match status" value="1"/>
</dbReference>
<proteinExistence type="inferred from homology"/>
<evidence type="ECO:0000259" key="10">
    <source>
        <dbReference type="PROSITE" id="PS51767"/>
    </source>
</evidence>
<feature type="disulfide bond" evidence="7">
    <location>
        <begin position="359"/>
        <end position="363"/>
    </location>
</feature>